<feature type="region of interest" description="Disordered" evidence="3">
    <location>
        <begin position="141"/>
        <end position="169"/>
    </location>
</feature>
<keyword evidence="4" id="KW-0812">Transmembrane</keyword>
<dbReference type="Proteomes" id="UP000569329">
    <property type="component" value="Unassembled WGS sequence"/>
</dbReference>
<evidence type="ECO:0000256" key="2">
    <source>
        <dbReference type="ARBA" id="ARBA00023163"/>
    </source>
</evidence>
<evidence type="ECO:0000256" key="4">
    <source>
        <dbReference type="SAM" id="Phobius"/>
    </source>
</evidence>
<dbReference type="CDD" id="cd00118">
    <property type="entry name" value="LysM"/>
    <property type="match status" value="1"/>
</dbReference>
<dbReference type="EMBL" id="JACGWZ010000001">
    <property type="protein sequence ID" value="MBA8823810.1"/>
    <property type="molecule type" value="Genomic_DNA"/>
</dbReference>
<evidence type="ECO:0000256" key="3">
    <source>
        <dbReference type="SAM" id="MobiDB-lite"/>
    </source>
</evidence>
<evidence type="ECO:0000313" key="7">
    <source>
        <dbReference type="Proteomes" id="UP000569329"/>
    </source>
</evidence>
<keyword evidence="4" id="KW-1133">Transmembrane helix</keyword>
<dbReference type="InterPro" id="IPR016032">
    <property type="entry name" value="Sig_transdc_resp-reg_C-effctor"/>
</dbReference>
<gene>
    <name evidence="6" type="ORF">FHX42_001139</name>
</gene>
<comment type="caution">
    <text evidence="6">The sequence shown here is derived from an EMBL/GenBank/DDBJ whole genome shotgun (WGS) entry which is preliminary data.</text>
</comment>
<dbReference type="PANTHER" id="PTHR35807">
    <property type="entry name" value="TRANSCRIPTIONAL REGULATOR REDD-RELATED"/>
    <property type="match status" value="1"/>
</dbReference>
<keyword evidence="6" id="KW-0238">DNA-binding</keyword>
<dbReference type="PANTHER" id="PTHR35807:SF1">
    <property type="entry name" value="TRANSCRIPTIONAL REGULATOR REDD"/>
    <property type="match status" value="1"/>
</dbReference>
<keyword evidence="2" id="KW-0804">Transcription</keyword>
<dbReference type="InterPro" id="IPR018392">
    <property type="entry name" value="LysM"/>
</dbReference>
<dbReference type="Pfam" id="PF03704">
    <property type="entry name" value="BTAD"/>
    <property type="match status" value="1"/>
</dbReference>
<dbReference type="GO" id="GO:0006355">
    <property type="term" value="P:regulation of DNA-templated transcription"/>
    <property type="evidence" value="ECO:0007669"/>
    <property type="project" value="InterPro"/>
</dbReference>
<feature type="region of interest" description="Disordered" evidence="3">
    <location>
        <begin position="224"/>
        <end position="269"/>
    </location>
</feature>
<evidence type="ECO:0000313" key="6">
    <source>
        <dbReference type="EMBL" id="MBA8823810.1"/>
    </source>
</evidence>
<dbReference type="InterPro" id="IPR051677">
    <property type="entry name" value="AfsR-DnrI-RedD_regulator"/>
</dbReference>
<dbReference type="AlphaFoldDB" id="A0A839DS78"/>
<name>A0A839DS78_9PSEU</name>
<dbReference type="Gene3D" id="3.10.350.10">
    <property type="entry name" value="LysM domain"/>
    <property type="match status" value="1"/>
</dbReference>
<dbReference type="GO" id="GO:0003677">
    <property type="term" value="F:DNA binding"/>
    <property type="evidence" value="ECO:0007669"/>
    <property type="project" value="UniProtKB-KW"/>
</dbReference>
<proteinExistence type="predicted"/>
<dbReference type="Gene3D" id="1.25.40.10">
    <property type="entry name" value="Tetratricopeptide repeat domain"/>
    <property type="match status" value="1"/>
</dbReference>
<evidence type="ECO:0000259" key="5">
    <source>
        <dbReference type="SMART" id="SM01043"/>
    </source>
</evidence>
<dbReference type="SMART" id="SM01043">
    <property type="entry name" value="BTAD"/>
    <property type="match status" value="1"/>
</dbReference>
<feature type="transmembrane region" description="Helical" evidence="4">
    <location>
        <begin position="61"/>
        <end position="83"/>
    </location>
</feature>
<feature type="region of interest" description="Disordered" evidence="3">
    <location>
        <begin position="527"/>
        <end position="549"/>
    </location>
</feature>
<sequence length="842" mass="89897">MRVVVRTASKLGRLVGALLALAALGVLLVGVPWGLWTYIGWPLPGHVPSGDEVEALLLHPMSVWLLLDVLACIAWPAWLAFVVDVARCVPDVLRGTRPPTAGPLQAVAGFLLVAILLGAPGTRVTTPAASALTERVPAPITATTSEHPPEKLSGPASQQGTVTVRPPQNGVHDSLWRIAQRELGDGTRWRELFTTNYGLTQADGESLTDPNIIHPGWVLLIPGHTASRPVTPEPSKHPTPPTVSEEAPQSPSVPRETPEPAPRDEQRSSHAVGIAVVTGGFLSAALASAVAVALWARHRRRLRGYRAPRDSEPSLAPVVRALRVADDQCQFDLDEVEESEPTVSVPEATPETSVDIGVRDGQACAINLAAVHGLGITGAGAEATVRALLVHLLGTTTTTVVMPEPDVVALLGTDLPDSPRLRTAPDLDTALADLSALSEHPSPDGNPVVTVIATADPAHAGLRSLLDHGSERGIAGIVLGSWPAGATIRVRSDGTVAAASPSISSALDGARLFHVDAADTRDLLDLFGQSATPPESTHVEPDTAEEEVPPLPEVEVEHVDQSEAEPPPEQLDEVSESVTVANRSDSSHALTLNVFGQVTLSCRTNGVGDLTSRLTPKHKALLVLLALHPGGTTREVVREALWPDAGGRRPFNSFYATLSQIRKVLTNATEGLTVDLIDQHGDHVALNAGLVDVDYWNLREAERDRTTATTDEQRVEACSRIVAAYRGELADGLTSLWLDGPREAAHRSVVDALATMAAYYRDIDSERHLQFLEHARLLNPENEDIYRDIMRVQAELGRIDAISRTLQLLTTALAEIGARPDTSTLTLARALQEREYQRTATG</sequence>
<organism evidence="6 7">
    <name type="scientific">Halosaccharopolyspora lacisalsi</name>
    <dbReference type="NCBI Taxonomy" id="1000566"/>
    <lineage>
        <taxon>Bacteria</taxon>
        <taxon>Bacillati</taxon>
        <taxon>Actinomycetota</taxon>
        <taxon>Actinomycetes</taxon>
        <taxon>Pseudonocardiales</taxon>
        <taxon>Pseudonocardiaceae</taxon>
        <taxon>Halosaccharopolyspora</taxon>
    </lineage>
</organism>
<dbReference type="InterPro" id="IPR036779">
    <property type="entry name" value="LysM_dom_sf"/>
</dbReference>
<dbReference type="InterPro" id="IPR011990">
    <property type="entry name" value="TPR-like_helical_dom_sf"/>
</dbReference>
<dbReference type="InterPro" id="IPR036388">
    <property type="entry name" value="WH-like_DNA-bd_sf"/>
</dbReference>
<keyword evidence="4" id="KW-0472">Membrane</keyword>
<dbReference type="RefSeq" id="WP_182543056.1">
    <property type="nucleotide sequence ID" value="NZ_JACGWZ010000001.1"/>
</dbReference>
<feature type="domain" description="Bacterial transcriptional activator" evidence="5">
    <location>
        <begin position="693"/>
        <end position="832"/>
    </location>
</feature>
<dbReference type="Gene3D" id="1.10.10.10">
    <property type="entry name" value="Winged helix-like DNA-binding domain superfamily/Winged helix DNA-binding domain"/>
    <property type="match status" value="1"/>
</dbReference>
<protein>
    <submittedName>
        <fullName evidence="6">DNA-binding SARP family transcriptional activator</fullName>
    </submittedName>
</protein>
<dbReference type="InterPro" id="IPR005158">
    <property type="entry name" value="BTAD"/>
</dbReference>
<feature type="transmembrane region" description="Helical" evidence="4">
    <location>
        <begin position="271"/>
        <end position="296"/>
    </location>
</feature>
<keyword evidence="7" id="KW-1185">Reference proteome</keyword>
<evidence type="ECO:0000256" key="1">
    <source>
        <dbReference type="ARBA" id="ARBA00023015"/>
    </source>
</evidence>
<dbReference type="SUPFAM" id="SSF46894">
    <property type="entry name" value="C-terminal effector domain of the bipartite response regulators"/>
    <property type="match status" value="1"/>
</dbReference>
<keyword evidence="1" id="KW-0805">Transcription regulation</keyword>
<accession>A0A839DS78</accession>
<reference evidence="6 7" key="1">
    <citation type="submission" date="2020-07" db="EMBL/GenBank/DDBJ databases">
        <title>Sequencing the genomes of 1000 actinobacteria strains.</title>
        <authorList>
            <person name="Klenk H.-P."/>
        </authorList>
    </citation>
    <scope>NUCLEOTIDE SEQUENCE [LARGE SCALE GENOMIC DNA]</scope>
    <source>
        <strain evidence="6 7">DSM 45975</strain>
    </source>
</reference>
<feature type="compositionally biased region" description="Basic and acidic residues" evidence="3">
    <location>
        <begin position="256"/>
        <end position="268"/>
    </location>
</feature>